<dbReference type="OrthoDB" id="197257at2"/>
<protein>
    <submittedName>
        <fullName evidence="3">DUF3300 domain-containing protein</fullName>
    </submittedName>
</protein>
<keyword evidence="3" id="KW-0614">Plasmid</keyword>
<keyword evidence="2" id="KW-0732">Signal</keyword>
<feature type="compositionally biased region" description="Low complexity" evidence="1">
    <location>
        <begin position="374"/>
        <end position="385"/>
    </location>
</feature>
<geneLocation type="plasmid" evidence="3 4">
    <name>unnamed4</name>
</geneLocation>
<evidence type="ECO:0000313" key="4">
    <source>
        <dbReference type="Proteomes" id="UP000318483"/>
    </source>
</evidence>
<name>A0A5B8J061_9RHOB</name>
<feature type="region of interest" description="Disordered" evidence="1">
    <location>
        <begin position="271"/>
        <end position="422"/>
    </location>
</feature>
<reference evidence="3 4" key="1">
    <citation type="submission" date="2019-07" db="EMBL/GenBank/DDBJ databases">
        <title>Litoreibacter alkalisoli sp. nov., isolated from saline-alkaline soil.</title>
        <authorList>
            <person name="Wang S."/>
            <person name="Xu L."/>
            <person name="Xing Y.-T."/>
            <person name="Sun J.-Q."/>
        </authorList>
    </citation>
    <scope>NUCLEOTIDE SEQUENCE [LARGE SCALE GENOMIC DNA]</scope>
    <source>
        <strain evidence="3 4">LN3S51</strain>
        <plasmid evidence="3 4">unnamed4</plasmid>
    </source>
</reference>
<evidence type="ECO:0000313" key="3">
    <source>
        <dbReference type="EMBL" id="QDY71702.1"/>
    </source>
</evidence>
<dbReference type="Proteomes" id="UP000318483">
    <property type="component" value="Plasmid unnamed4"/>
</dbReference>
<feature type="chain" id="PRO_5022774286" evidence="2">
    <location>
        <begin position="27"/>
        <end position="422"/>
    </location>
</feature>
<dbReference type="EMBL" id="CP042265">
    <property type="protein sequence ID" value="QDY71702.1"/>
    <property type="molecule type" value="Genomic_DNA"/>
</dbReference>
<gene>
    <name evidence="3" type="ORF">FPZ52_18815</name>
</gene>
<evidence type="ECO:0000256" key="2">
    <source>
        <dbReference type="SAM" id="SignalP"/>
    </source>
</evidence>
<organism evidence="3 4">
    <name type="scientific">Qingshengfaniella alkalisoli</name>
    <dbReference type="NCBI Taxonomy" id="2599296"/>
    <lineage>
        <taxon>Bacteria</taxon>
        <taxon>Pseudomonadati</taxon>
        <taxon>Pseudomonadota</taxon>
        <taxon>Alphaproteobacteria</taxon>
        <taxon>Rhodobacterales</taxon>
        <taxon>Paracoccaceae</taxon>
        <taxon>Qingshengfaniella</taxon>
    </lineage>
</organism>
<dbReference type="PANTHER" id="PTHR40269">
    <property type="entry name" value="OUTER MEMBRANE PROTEIN-RELATED"/>
    <property type="match status" value="1"/>
</dbReference>
<dbReference type="Pfam" id="PF11737">
    <property type="entry name" value="DUF3300"/>
    <property type="match status" value="1"/>
</dbReference>
<dbReference type="AlphaFoldDB" id="A0A5B8J061"/>
<sequence length="422" mass="45459">MRRIQGMRQLLLATAAAALIAGQALAQDDQAAADDTVLSDSDLDTLVAPVALYPDTLLVQILIAAASPLDVVKAERLLQSEEGADIGTIKSDLADEGLDESVTVLATAFPDVLGEMSDHIEWTESLGDAMMAQEDDVMAAVQRMRDQAIDTGALVSNDEQVVETDDDDNVVIAPSDPQKVYVPSYDPNVVYDSSLDDALIAGAVGFGTFALMDAIFDDDDDWDDYWGCRHCAGWDDGPIIRDPEINIDGNVIRGNDIDINRKDVREKIKDNDIGWKPDPAKKERAHEKIAARRDESGKTRLPIKKDEARGAELQKKLQQQPVNRPDRPAGAGAHAAGVEKIKKKAPAAGTAAKKANIKRPEPGNIKKPKAVNRSAIQQKAPAIKKASAHPRAQSAIHKAGSGSHAKAAKVRARPHGGKIKRR</sequence>
<evidence type="ECO:0000256" key="1">
    <source>
        <dbReference type="SAM" id="MobiDB-lite"/>
    </source>
</evidence>
<dbReference type="KEGG" id="lit:FPZ52_18815"/>
<feature type="signal peptide" evidence="2">
    <location>
        <begin position="1"/>
        <end position="26"/>
    </location>
</feature>
<keyword evidence="4" id="KW-1185">Reference proteome</keyword>
<proteinExistence type="predicted"/>
<dbReference type="InterPro" id="IPR021728">
    <property type="entry name" value="DUF3300"/>
</dbReference>
<feature type="compositionally biased region" description="Basic and acidic residues" evidence="1">
    <location>
        <begin position="271"/>
        <end position="315"/>
    </location>
</feature>
<accession>A0A5B8J061</accession>
<feature type="compositionally biased region" description="Basic residues" evidence="1">
    <location>
        <begin position="406"/>
        <end position="422"/>
    </location>
</feature>
<dbReference type="PANTHER" id="PTHR40269:SF1">
    <property type="entry name" value="OUTER MEMBRANE PROTEIN"/>
    <property type="match status" value="1"/>
</dbReference>